<dbReference type="InterPro" id="IPR013106">
    <property type="entry name" value="Ig_V-set"/>
</dbReference>
<accession>G3TVQ7</accession>
<keyword evidence="6" id="KW-1279">T cell receptor</keyword>
<dbReference type="SUPFAM" id="SSF48726">
    <property type="entry name" value="Immunoglobulin"/>
    <property type="match status" value="1"/>
</dbReference>
<dbReference type="SMART" id="SM00406">
    <property type="entry name" value="IGv"/>
    <property type="match status" value="1"/>
</dbReference>
<evidence type="ECO:0000256" key="5">
    <source>
        <dbReference type="ARBA" id="ARBA00023319"/>
    </source>
</evidence>
<keyword evidence="1 7" id="KW-0732">Signal</keyword>
<evidence type="ECO:0000256" key="2">
    <source>
        <dbReference type="ARBA" id="ARBA00022859"/>
    </source>
</evidence>
<dbReference type="Ensembl" id="ENSLAFT00000032978.1">
    <property type="protein sequence ID" value="ENSLAFP00000019665.1"/>
    <property type="gene ID" value="ENSLAFG00000031696.1"/>
</dbReference>
<proteinExistence type="predicted"/>
<reference evidence="9 10" key="1">
    <citation type="submission" date="2009-06" db="EMBL/GenBank/DDBJ databases">
        <title>The Genome Sequence of Loxodonta africana (African elephant).</title>
        <authorList>
            <person name="Di Palma F."/>
            <person name="Heiman D."/>
            <person name="Young S."/>
            <person name="Johnson J."/>
            <person name="Lander E.S."/>
            <person name="Lindblad-Toh K."/>
        </authorList>
    </citation>
    <scope>NUCLEOTIDE SEQUENCE [LARGE SCALE GENOMIC DNA]</scope>
    <source>
        <strain evidence="9 10">Isolate ISIS603380</strain>
    </source>
</reference>
<dbReference type="GO" id="GO:0042605">
    <property type="term" value="F:peptide antigen binding"/>
    <property type="evidence" value="ECO:0007669"/>
    <property type="project" value="TreeGrafter"/>
</dbReference>
<evidence type="ECO:0000256" key="4">
    <source>
        <dbReference type="ARBA" id="ARBA00023170"/>
    </source>
</evidence>
<evidence type="ECO:0000256" key="7">
    <source>
        <dbReference type="SAM" id="SignalP"/>
    </source>
</evidence>
<dbReference type="InParanoid" id="G3TVQ7"/>
<feature type="signal peptide" evidence="7">
    <location>
        <begin position="1"/>
        <end position="22"/>
    </location>
</feature>
<dbReference type="Proteomes" id="UP000007646">
    <property type="component" value="Unassembled WGS sequence"/>
</dbReference>
<sequence>MDKLPGASFLILWLQLGSGVSGQQKEKSDQQQVKQNPQSLVAQEGGTPILSCAYDNSAFDYFPWYRQYPGKGPVLLMDIRSVVSKKEEGRFTVFFNKTARHSSLHIMGSQPGDSATYFCAAR</sequence>
<dbReference type="GeneTree" id="ENSGT00940000153130"/>
<evidence type="ECO:0000256" key="6">
    <source>
        <dbReference type="ARBA" id="ARBA00043266"/>
    </source>
</evidence>
<dbReference type="PROSITE" id="PS50835">
    <property type="entry name" value="IG_LIKE"/>
    <property type="match status" value="1"/>
</dbReference>
<dbReference type="CDD" id="cd04983">
    <property type="entry name" value="IgV_TCR_alpha"/>
    <property type="match status" value="1"/>
</dbReference>
<reference evidence="9" key="2">
    <citation type="submission" date="2025-08" db="UniProtKB">
        <authorList>
            <consortium name="Ensembl"/>
        </authorList>
    </citation>
    <scope>IDENTIFICATION</scope>
    <source>
        <strain evidence="9">Isolate ISIS603380</strain>
    </source>
</reference>
<feature type="chain" id="PRO_5003455937" description="Ig-like domain-containing protein" evidence="7">
    <location>
        <begin position="23"/>
        <end position="122"/>
    </location>
</feature>
<keyword evidence="4" id="KW-0675">Receptor</keyword>
<keyword evidence="3" id="KW-1064">Adaptive immunity</keyword>
<dbReference type="GO" id="GO:0042101">
    <property type="term" value="C:T cell receptor complex"/>
    <property type="evidence" value="ECO:0007669"/>
    <property type="project" value="UniProtKB-KW"/>
</dbReference>
<dbReference type="OMA" id="FFWYHQY"/>
<dbReference type="HOGENOM" id="CLU_077975_8_3_1"/>
<dbReference type="GO" id="GO:0002250">
    <property type="term" value="P:adaptive immune response"/>
    <property type="evidence" value="ECO:0007669"/>
    <property type="project" value="UniProtKB-KW"/>
</dbReference>
<organism evidence="9 10">
    <name type="scientific">Loxodonta africana</name>
    <name type="common">African elephant</name>
    <dbReference type="NCBI Taxonomy" id="9785"/>
    <lineage>
        <taxon>Eukaryota</taxon>
        <taxon>Metazoa</taxon>
        <taxon>Chordata</taxon>
        <taxon>Craniata</taxon>
        <taxon>Vertebrata</taxon>
        <taxon>Euteleostomi</taxon>
        <taxon>Mammalia</taxon>
        <taxon>Eutheria</taxon>
        <taxon>Afrotheria</taxon>
        <taxon>Proboscidea</taxon>
        <taxon>Elephantidae</taxon>
        <taxon>Loxodonta</taxon>
    </lineage>
</organism>
<dbReference type="InterPro" id="IPR007110">
    <property type="entry name" value="Ig-like_dom"/>
</dbReference>
<feature type="domain" description="Ig-like" evidence="8">
    <location>
        <begin position="31"/>
        <end position="122"/>
    </location>
</feature>
<dbReference type="Gene3D" id="2.60.40.10">
    <property type="entry name" value="Immunoglobulins"/>
    <property type="match status" value="1"/>
</dbReference>
<dbReference type="PANTHER" id="PTHR19343:SF0">
    <property type="entry name" value="T CELL RECEPTOR ALPHA VARIABLE 23_DELTA VARIABLE 6"/>
    <property type="match status" value="1"/>
</dbReference>
<dbReference type="AlphaFoldDB" id="G3TVQ7"/>
<evidence type="ECO:0000256" key="1">
    <source>
        <dbReference type="ARBA" id="ARBA00022729"/>
    </source>
</evidence>
<dbReference type="InterPro" id="IPR013783">
    <property type="entry name" value="Ig-like_fold"/>
</dbReference>
<dbReference type="STRING" id="9785.ENSLAFP00000019665"/>
<dbReference type="FunCoup" id="G3TVQ7">
    <property type="interactions" value="146"/>
</dbReference>
<reference evidence="9" key="3">
    <citation type="submission" date="2025-09" db="UniProtKB">
        <authorList>
            <consortium name="Ensembl"/>
        </authorList>
    </citation>
    <scope>IDENTIFICATION</scope>
    <source>
        <strain evidence="9">Isolate ISIS603380</strain>
    </source>
</reference>
<evidence type="ECO:0000313" key="9">
    <source>
        <dbReference type="Ensembl" id="ENSLAFP00000019665.1"/>
    </source>
</evidence>
<evidence type="ECO:0000256" key="3">
    <source>
        <dbReference type="ARBA" id="ARBA00023130"/>
    </source>
</evidence>
<dbReference type="PANTHER" id="PTHR19343">
    <property type="entry name" value="T CELL RECEPTOR ALPHA VARIABLE 1-2"/>
    <property type="match status" value="1"/>
</dbReference>
<evidence type="ECO:0000313" key="10">
    <source>
        <dbReference type="Proteomes" id="UP000007646"/>
    </source>
</evidence>
<keyword evidence="10" id="KW-1185">Reference proteome</keyword>
<protein>
    <recommendedName>
        <fullName evidence="8">Ig-like domain-containing protein</fullName>
    </recommendedName>
</protein>
<keyword evidence="2" id="KW-0391">Immunity</keyword>
<evidence type="ECO:0000259" key="8">
    <source>
        <dbReference type="PROSITE" id="PS50835"/>
    </source>
</evidence>
<dbReference type="Pfam" id="PF07686">
    <property type="entry name" value="V-set"/>
    <property type="match status" value="1"/>
</dbReference>
<dbReference type="InterPro" id="IPR051006">
    <property type="entry name" value="TCR_variable_domain"/>
</dbReference>
<keyword evidence="5" id="KW-0393">Immunoglobulin domain</keyword>
<name>G3TVQ7_LOXAF</name>
<dbReference type="InterPro" id="IPR036179">
    <property type="entry name" value="Ig-like_dom_sf"/>
</dbReference>
<dbReference type="eggNOG" id="ENOG502SSUZ">
    <property type="taxonomic scope" value="Eukaryota"/>
</dbReference>